<proteinExistence type="predicted"/>
<dbReference type="InterPro" id="IPR021109">
    <property type="entry name" value="Peptidase_aspartic_dom_sf"/>
</dbReference>
<dbReference type="Gene3D" id="2.40.70.10">
    <property type="entry name" value="Acid Proteases"/>
    <property type="match status" value="2"/>
</dbReference>
<dbReference type="WBParaSite" id="BXY_1309800.1">
    <property type="protein sequence ID" value="BXY_1309800.1"/>
    <property type="gene ID" value="BXY_1309800"/>
</dbReference>
<dbReference type="SUPFAM" id="SSF50630">
    <property type="entry name" value="Acid proteases"/>
    <property type="match status" value="1"/>
</dbReference>
<accession>A0A1I7SJ74</accession>
<evidence type="ECO:0000313" key="2">
    <source>
        <dbReference type="WBParaSite" id="BXY_1309800.1"/>
    </source>
</evidence>
<dbReference type="Proteomes" id="UP000095284">
    <property type="component" value="Unplaced"/>
</dbReference>
<dbReference type="Gene3D" id="2.60.40.1960">
    <property type="match status" value="1"/>
</dbReference>
<evidence type="ECO:0000313" key="1">
    <source>
        <dbReference type="Proteomes" id="UP000095284"/>
    </source>
</evidence>
<dbReference type="AlphaFoldDB" id="A0A1I7SJ74"/>
<protein>
    <submittedName>
        <fullName evidence="2">LCIB_C_CA domain-containing protein</fullName>
    </submittedName>
</protein>
<name>A0A1I7SJ74_BURXY</name>
<organism evidence="1 2">
    <name type="scientific">Bursaphelenchus xylophilus</name>
    <name type="common">Pinewood nematode worm</name>
    <name type="synonym">Aphelenchoides xylophilus</name>
    <dbReference type="NCBI Taxonomy" id="6326"/>
    <lineage>
        <taxon>Eukaryota</taxon>
        <taxon>Metazoa</taxon>
        <taxon>Ecdysozoa</taxon>
        <taxon>Nematoda</taxon>
        <taxon>Chromadorea</taxon>
        <taxon>Rhabditida</taxon>
        <taxon>Tylenchina</taxon>
        <taxon>Tylenchomorpha</taxon>
        <taxon>Aphelenchoidea</taxon>
        <taxon>Aphelenchoididae</taxon>
        <taxon>Bursaphelenchus</taxon>
    </lineage>
</organism>
<sequence>MPHFLSAGFSMKSRGRVAGIGSEKVGSTSENFRVNLAGERRGCRREELAPNDEQISVPFQCATVAAEMGVDQFKPFPHYKPGPFAKAVSFALAQAMPDCYWDVDFDGVLGLNLIHSKNLPSPMMALLAQGGFAKKILTFFVLKPSPINLVDGVVTVGDIDEKCEVPEVIWPVFRNMGWIFRIPEFRVNGRQFPDSGTIYTSVGEIMTRLSVDLASEY</sequence>
<reference evidence="2" key="1">
    <citation type="submission" date="2016-11" db="UniProtKB">
        <authorList>
            <consortium name="WormBaseParasite"/>
        </authorList>
    </citation>
    <scope>IDENTIFICATION</scope>
</reference>